<evidence type="ECO:0000313" key="3">
    <source>
        <dbReference type="EMBL" id="KAK6638991.1"/>
    </source>
</evidence>
<feature type="compositionally biased region" description="Basic and acidic residues" evidence="1">
    <location>
        <begin position="60"/>
        <end position="72"/>
    </location>
</feature>
<comment type="caution">
    <text evidence="3">The sequence shown here is derived from an EMBL/GenBank/DDBJ whole genome shotgun (WGS) entry which is preliminary data.</text>
</comment>
<evidence type="ECO:0000256" key="2">
    <source>
        <dbReference type="SAM" id="SignalP"/>
    </source>
</evidence>
<feature type="region of interest" description="Disordered" evidence="1">
    <location>
        <begin position="60"/>
        <end position="81"/>
    </location>
</feature>
<dbReference type="EMBL" id="JAWJWE010000003">
    <property type="protein sequence ID" value="KAK6638991.1"/>
    <property type="molecule type" value="Genomic_DNA"/>
</dbReference>
<feature type="compositionally biased region" description="Basic and acidic residues" evidence="1">
    <location>
        <begin position="128"/>
        <end position="137"/>
    </location>
</feature>
<feature type="compositionally biased region" description="Acidic residues" evidence="1">
    <location>
        <begin position="288"/>
        <end position="301"/>
    </location>
</feature>
<accession>A0AAN8PMF2</accession>
<feature type="region of interest" description="Disordered" evidence="1">
    <location>
        <begin position="106"/>
        <end position="166"/>
    </location>
</feature>
<feature type="signal peptide" evidence="2">
    <location>
        <begin position="1"/>
        <end position="22"/>
    </location>
</feature>
<feature type="region of interest" description="Disordered" evidence="1">
    <location>
        <begin position="270"/>
        <end position="322"/>
    </location>
</feature>
<name>A0AAN8PMF2_POLSC</name>
<gene>
    <name evidence="3" type="ORF">RUM43_007261</name>
</gene>
<organism evidence="3 4">
    <name type="scientific">Polyplax serrata</name>
    <name type="common">Common mouse louse</name>
    <dbReference type="NCBI Taxonomy" id="468196"/>
    <lineage>
        <taxon>Eukaryota</taxon>
        <taxon>Metazoa</taxon>
        <taxon>Ecdysozoa</taxon>
        <taxon>Arthropoda</taxon>
        <taxon>Hexapoda</taxon>
        <taxon>Insecta</taxon>
        <taxon>Pterygota</taxon>
        <taxon>Neoptera</taxon>
        <taxon>Paraneoptera</taxon>
        <taxon>Psocodea</taxon>
        <taxon>Troctomorpha</taxon>
        <taxon>Phthiraptera</taxon>
        <taxon>Anoplura</taxon>
        <taxon>Polyplacidae</taxon>
        <taxon>Polyplax</taxon>
    </lineage>
</organism>
<evidence type="ECO:0000256" key="1">
    <source>
        <dbReference type="SAM" id="MobiDB-lite"/>
    </source>
</evidence>
<feature type="compositionally biased region" description="Acidic residues" evidence="1">
    <location>
        <begin position="142"/>
        <end position="152"/>
    </location>
</feature>
<evidence type="ECO:0000313" key="4">
    <source>
        <dbReference type="Proteomes" id="UP001372834"/>
    </source>
</evidence>
<sequence>MANELFSVIVLLLAWNSNSAVGFPDQTPAAITIYKNPELYDNQLNSLYDPGQPKRLVGEPDENYKYPGETKKPNVPTTGAPGVEVTYDTSPEFNPAPRDILVNNVTPKRRKGPYSPLTKGDSDLVENSEVRDLREFSGLESLEGDVNEEESIDRDPTYSNKNNGPPGGGYGIFNGPISQDFTGFNEASLRFALLPHSQDNSNSNKFTRKQNFERDLHSYGNRESREDTHGQEIGSTEMENNRYYQYGTYDAGTRNINSYNYDGYRNSEIRPVREEYEESGELSRESLEDGSYENEQFDDEDVSRSRESTESFVPTGDVQMFL</sequence>
<dbReference type="Proteomes" id="UP001372834">
    <property type="component" value="Unassembled WGS sequence"/>
</dbReference>
<proteinExistence type="predicted"/>
<keyword evidence="2" id="KW-0732">Signal</keyword>
<protein>
    <submittedName>
        <fullName evidence="3">Uncharacterized protein</fullName>
    </submittedName>
</protein>
<dbReference type="AlphaFoldDB" id="A0AAN8PMF2"/>
<reference evidence="3 4" key="1">
    <citation type="submission" date="2023-10" db="EMBL/GenBank/DDBJ databases">
        <title>Genomes of two closely related lineages of the louse Polyplax serrata with different host specificities.</title>
        <authorList>
            <person name="Martinu J."/>
            <person name="Tarabai H."/>
            <person name="Stefka J."/>
            <person name="Hypsa V."/>
        </authorList>
    </citation>
    <scope>NUCLEOTIDE SEQUENCE [LARGE SCALE GENOMIC DNA]</scope>
    <source>
        <strain evidence="3">HR10_N</strain>
    </source>
</reference>
<feature type="chain" id="PRO_5043031690" evidence="2">
    <location>
        <begin position="23"/>
        <end position="322"/>
    </location>
</feature>